<protein>
    <submittedName>
        <fullName evidence="1">Uncharacterized protein</fullName>
    </submittedName>
</protein>
<dbReference type="AlphaFoldDB" id="A0AAE0H1U9"/>
<name>A0AAE0H1U9_9CHLO</name>
<keyword evidence="2" id="KW-1185">Reference proteome</keyword>
<evidence type="ECO:0000313" key="1">
    <source>
        <dbReference type="EMBL" id="KAK3288329.1"/>
    </source>
</evidence>
<proteinExistence type="predicted"/>
<sequence length="478" mass="53682">MDVKSTHGQRANRYLHIISALSVGRCVTKPDTTLESVVMNVDWRSRLLDEAIRLNRDDGAAPREEALTRERRRWITKFLPATRASFDRLYNESRRDGQRKLPRFCQFGEHGRAWPNASVCAEVYGACTTARALRDDAFDWDAARYETVLRDATQNCNVKALLQCVTLMSHRCANRADGECPLTAALLRKEAYDDIRFGRVGWRTIMLPAARDPTDEGPHQRVIVSHEEVAAPRRDGALRALAAALRIDTAKLPKGLYFHVGFSLRSEDLDELPEIEAATLWDRLLSASTGKHNAVMRYLSHVDHRASRTRIMLGNARLRRCDTRMLFALSRDHGTAHLTLNAPTSKPGVDLESPPAVLEARVHPDNGNPVICALSYTEVVTIGASIESKPTRVARMQRYLLQEIGPVLVAQSPRTMTWCTPWNSLSHRERARGDCADGLRKMADTLVDGIGAHLRSRDFAHLFAKTSLSVTVERNEHV</sequence>
<organism evidence="1 2">
    <name type="scientific">Cymbomonas tetramitiformis</name>
    <dbReference type="NCBI Taxonomy" id="36881"/>
    <lineage>
        <taxon>Eukaryota</taxon>
        <taxon>Viridiplantae</taxon>
        <taxon>Chlorophyta</taxon>
        <taxon>Pyramimonadophyceae</taxon>
        <taxon>Pyramimonadales</taxon>
        <taxon>Pyramimonadaceae</taxon>
        <taxon>Cymbomonas</taxon>
    </lineage>
</organism>
<accession>A0AAE0H1U9</accession>
<gene>
    <name evidence="1" type="ORF">CYMTET_4219</name>
</gene>
<dbReference type="EMBL" id="LGRX02000515">
    <property type="protein sequence ID" value="KAK3288329.1"/>
    <property type="molecule type" value="Genomic_DNA"/>
</dbReference>
<evidence type="ECO:0000313" key="2">
    <source>
        <dbReference type="Proteomes" id="UP001190700"/>
    </source>
</evidence>
<reference evidence="1 2" key="1">
    <citation type="journal article" date="2015" name="Genome Biol. Evol.">
        <title>Comparative Genomics of a Bacterivorous Green Alga Reveals Evolutionary Causalities and Consequences of Phago-Mixotrophic Mode of Nutrition.</title>
        <authorList>
            <person name="Burns J.A."/>
            <person name="Paasch A."/>
            <person name="Narechania A."/>
            <person name="Kim E."/>
        </authorList>
    </citation>
    <scope>NUCLEOTIDE SEQUENCE [LARGE SCALE GENOMIC DNA]</scope>
    <source>
        <strain evidence="1 2">PLY_AMNH</strain>
    </source>
</reference>
<dbReference type="Proteomes" id="UP001190700">
    <property type="component" value="Unassembled WGS sequence"/>
</dbReference>
<comment type="caution">
    <text evidence="1">The sequence shown here is derived from an EMBL/GenBank/DDBJ whole genome shotgun (WGS) entry which is preliminary data.</text>
</comment>